<dbReference type="KEGG" id="lpy:FIV34_19020"/>
<name>A0A4Y5ZA90_9GAMM</name>
<dbReference type="PANTHER" id="PTHR30451:SF5">
    <property type="entry name" value="SLR0019 PROTEIN"/>
    <property type="match status" value="1"/>
</dbReference>
<dbReference type="Gene3D" id="2.60.40.3110">
    <property type="match status" value="1"/>
</dbReference>
<dbReference type="OrthoDB" id="8587at2"/>
<dbReference type="GO" id="GO:0015473">
    <property type="term" value="F:fimbrial usher porin activity"/>
    <property type="evidence" value="ECO:0007669"/>
    <property type="project" value="InterPro"/>
</dbReference>
<dbReference type="InterPro" id="IPR042186">
    <property type="entry name" value="FimD_plug_dom"/>
</dbReference>
<dbReference type="Proteomes" id="UP000316093">
    <property type="component" value="Chromosome"/>
</dbReference>
<evidence type="ECO:0000313" key="2">
    <source>
        <dbReference type="EMBL" id="QDE41145.1"/>
    </source>
</evidence>
<reference evidence="2 3" key="1">
    <citation type="submission" date="2019-06" db="EMBL/GenBank/DDBJ databases">
        <title>A complete genome sequence for Luteibacter pinisoli MAH-14.</title>
        <authorList>
            <person name="Baltrus D.A."/>
        </authorList>
    </citation>
    <scope>NUCLEOTIDE SEQUENCE [LARGE SCALE GENOMIC DNA]</scope>
    <source>
        <strain evidence="2 3">MAH-14</strain>
    </source>
</reference>
<accession>A0A4Y5ZA90</accession>
<dbReference type="EMBL" id="CP041046">
    <property type="protein sequence ID" value="QDE41145.1"/>
    <property type="molecule type" value="Genomic_DNA"/>
</dbReference>
<dbReference type="InterPro" id="IPR025949">
    <property type="entry name" value="PapC-like_C"/>
</dbReference>
<evidence type="ECO:0000259" key="1">
    <source>
        <dbReference type="Pfam" id="PF13953"/>
    </source>
</evidence>
<dbReference type="Gene3D" id="2.60.40.2610">
    <property type="entry name" value="Outer membrane usher protein FimD, plug domain"/>
    <property type="match status" value="1"/>
</dbReference>
<dbReference type="AlphaFoldDB" id="A0A4Y5ZA90"/>
<feature type="domain" description="PapC-like C-terminal" evidence="1">
    <location>
        <begin position="733"/>
        <end position="792"/>
    </location>
</feature>
<gene>
    <name evidence="2" type="ORF">FIV34_19020</name>
</gene>
<dbReference type="InterPro" id="IPR000015">
    <property type="entry name" value="Fimb_usher"/>
</dbReference>
<dbReference type="GO" id="GO:0009297">
    <property type="term" value="P:pilus assembly"/>
    <property type="evidence" value="ECO:0007669"/>
    <property type="project" value="InterPro"/>
</dbReference>
<evidence type="ECO:0000313" key="3">
    <source>
        <dbReference type="Proteomes" id="UP000316093"/>
    </source>
</evidence>
<organism evidence="2 3">
    <name type="scientific">Luteibacter pinisoli</name>
    <dbReference type="NCBI Taxonomy" id="2589080"/>
    <lineage>
        <taxon>Bacteria</taxon>
        <taxon>Pseudomonadati</taxon>
        <taxon>Pseudomonadota</taxon>
        <taxon>Gammaproteobacteria</taxon>
        <taxon>Lysobacterales</taxon>
        <taxon>Rhodanobacteraceae</taxon>
        <taxon>Luteibacter</taxon>
    </lineage>
</organism>
<proteinExistence type="predicted"/>
<dbReference type="PANTHER" id="PTHR30451">
    <property type="entry name" value="OUTER MEMBRANE USHER PROTEIN"/>
    <property type="match status" value="1"/>
</dbReference>
<keyword evidence="3" id="KW-1185">Reference proteome</keyword>
<dbReference type="Pfam" id="PF00577">
    <property type="entry name" value="Usher"/>
    <property type="match status" value="2"/>
</dbReference>
<protein>
    <submittedName>
        <fullName evidence="2">Fimbrial biogenesis outer membrane usher protein</fullName>
    </submittedName>
</protein>
<sequence>MCCPAARWRGPCRRKRSAPVPYARGSTVRRTSRPWSWTRAAASVLVLKAATVHAMDHASDAIPPPTMDPRVSVAGEDLYLEVVLNGTATEKLMHFIRRGEALCASAADLRNLGFVLPPGDEMRCLLDISGLRYSYDAGQQRVTIDVPTGRLDLPRQILNQPERSATKASSGTGLLLNYDIYASQGAGLGNVSALTELRAFSEDKGVLSSTALTRRYQVPGDGWQGGNVRLDTQWRLSFPDSSVALTVGDTFTGYTSWSRATRIGGIAIGTDFALQPYRVTTPLPQFFGQATAPSSVELYVDGIRQYSGKVPAGSFQLTAVPGVDQSGQAQVVLTDALGRSSTVTFPFYAARQLLRAGLDDWSVDVGTVREAYGIDSFAYGNAPIGSATWRRGLTDSFTLESHAEAGDGRGTAGLGTVWNPFGASVVNASYAASRGGGAQYGAGFSWSGRYMNFSLDTLRSNASYRDVASRYGSPPPRDSDRALVGFNVRSSSFGANYVRLRYPGQPASRYAGLFVLRTLGRGVAVNASLNQNLDEHADRSFFVGITWALDERTTWTASAQRDRDQTFATVDASRPIDGDGGFGWHVQGRSGADGGGLGEFGWLGNQGQLTVGASSVGPSSYAYADANGAVVLMGGHVFAARRIDDAFALVSTEGAPDIPVLLENRRTGVTDSNGLLLVARLNAWQDNRLAIDPIDLPADQRVQRVDSVVAPADRSGVIVRFPVTRVRAALAILVDDAGTPLALGSTVDVGSGEPAVVGYDGQAYLDHLKGSTTTLNVTRPDGTRCIATLAYPAQAHDLPELGPLPCKATP</sequence>
<dbReference type="Pfam" id="PF13953">
    <property type="entry name" value="PapC_C"/>
    <property type="match status" value="1"/>
</dbReference>
<dbReference type="GO" id="GO:0009279">
    <property type="term" value="C:cell outer membrane"/>
    <property type="evidence" value="ECO:0007669"/>
    <property type="project" value="TreeGrafter"/>
</dbReference>